<dbReference type="Pfam" id="PF01609">
    <property type="entry name" value="DDE_Tnp_1"/>
    <property type="match status" value="1"/>
</dbReference>
<feature type="domain" description="Transposase IS4-like" evidence="1">
    <location>
        <begin position="160"/>
        <end position="255"/>
    </location>
</feature>
<organism evidence="3">
    <name type="scientific">marine sediment metagenome</name>
    <dbReference type="NCBI Taxonomy" id="412755"/>
    <lineage>
        <taxon>unclassified sequences</taxon>
        <taxon>metagenomes</taxon>
        <taxon>ecological metagenomes</taxon>
    </lineage>
</organism>
<accession>X1NQN0</accession>
<dbReference type="EMBL" id="BARV01028291">
    <property type="protein sequence ID" value="GAI45923.1"/>
    <property type="molecule type" value="Genomic_DNA"/>
</dbReference>
<dbReference type="Pfam" id="PF05598">
    <property type="entry name" value="DUF772"/>
    <property type="match status" value="1"/>
</dbReference>
<dbReference type="GO" id="GO:0004803">
    <property type="term" value="F:transposase activity"/>
    <property type="evidence" value="ECO:0007669"/>
    <property type="project" value="InterPro"/>
</dbReference>
<evidence type="ECO:0008006" key="4">
    <source>
        <dbReference type="Google" id="ProtNLM"/>
    </source>
</evidence>
<protein>
    <recommendedName>
        <fullName evidence="4">Transposase InsH N-terminal domain-containing protein</fullName>
    </recommendedName>
</protein>
<dbReference type="InterPro" id="IPR008490">
    <property type="entry name" value="Transposase_InsH_N"/>
</dbReference>
<feature type="non-terminal residue" evidence="3">
    <location>
        <position position="260"/>
    </location>
</feature>
<comment type="caution">
    <text evidence="3">The sequence shown here is derived from an EMBL/GenBank/DDBJ whole genome shotgun (WGS) entry which is preliminary data.</text>
</comment>
<sequence>TGKPSIDPVVLVKMLLVGYLFDIRSERKLVEEITLNLAYRWYIGYDLDEEIPDHSIFSKARTRFGKKLFLDIFEKILVKCIELGLVSKEGMLIDSTIVRADASDSSMVKTGLSPEQYWKKLDRKDKPKKKLSGARYTGEVDKNKMGKRRRDINRLSLRKKSTTDPDATITRKPGAGSHLSYKAHIATDTNGIITAVSASPSVSHDIGVVPILIESHERILGTPSWIAADTKYGSEECLKYLQDKNIKTAIRPETKTSKPG</sequence>
<evidence type="ECO:0000259" key="2">
    <source>
        <dbReference type="Pfam" id="PF05598"/>
    </source>
</evidence>
<name>X1NQN0_9ZZZZ</name>
<gene>
    <name evidence="3" type="ORF">S06H3_45332</name>
</gene>
<dbReference type="PANTHER" id="PTHR35604:SF2">
    <property type="entry name" value="TRANSPOSASE INSH FOR INSERTION SEQUENCE ELEMENT IS5A-RELATED"/>
    <property type="match status" value="1"/>
</dbReference>
<dbReference type="GO" id="GO:0003677">
    <property type="term" value="F:DNA binding"/>
    <property type="evidence" value="ECO:0007669"/>
    <property type="project" value="InterPro"/>
</dbReference>
<evidence type="ECO:0000259" key="1">
    <source>
        <dbReference type="Pfam" id="PF01609"/>
    </source>
</evidence>
<dbReference type="InterPro" id="IPR002559">
    <property type="entry name" value="Transposase_11"/>
</dbReference>
<feature type="domain" description="Transposase InsH N-terminal" evidence="2">
    <location>
        <begin position="1"/>
        <end position="63"/>
    </location>
</feature>
<dbReference type="AlphaFoldDB" id="X1NQN0"/>
<dbReference type="GO" id="GO:0006313">
    <property type="term" value="P:DNA transposition"/>
    <property type="evidence" value="ECO:0007669"/>
    <property type="project" value="InterPro"/>
</dbReference>
<proteinExistence type="predicted"/>
<feature type="non-terminal residue" evidence="3">
    <location>
        <position position="1"/>
    </location>
</feature>
<reference evidence="3" key="1">
    <citation type="journal article" date="2014" name="Front. Microbiol.">
        <title>High frequency of phylogenetically diverse reductive dehalogenase-homologous genes in deep subseafloor sedimentary metagenomes.</title>
        <authorList>
            <person name="Kawai M."/>
            <person name="Futagami T."/>
            <person name="Toyoda A."/>
            <person name="Takaki Y."/>
            <person name="Nishi S."/>
            <person name="Hori S."/>
            <person name="Arai W."/>
            <person name="Tsubouchi T."/>
            <person name="Morono Y."/>
            <person name="Uchiyama I."/>
            <person name="Ito T."/>
            <person name="Fujiyama A."/>
            <person name="Inagaki F."/>
            <person name="Takami H."/>
        </authorList>
    </citation>
    <scope>NUCLEOTIDE SEQUENCE</scope>
    <source>
        <strain evidence="3">Expedition CK06-06</strain>
    </source>
</reference>
<dbReference type="PANTHER" id="PTHR35604">
    <property type="entry name" value="TRANSPOSASE INSH FOR INSERTION SEQUENCE ELEMENT IS5A-RELATED"/>
    <property type="match status" value="1"/>
</dbReference>
<evidence type="ECO:0000313" key="3">
    <source>
        <dbReference type="EMBL" id="GAI45923.1"/>
    </source>
</evidence>